<feature type="chain" id="PRO_5036838180" evidence="1">
    <location>
        <begin position="40"/>
        <end position="96"/>
    </location>
</feature>
<dbReference type="AlphaFoldDB" id="A0A921ZKG5"/>
<proteinExistence type="predicted"/>
<organism evidence="2 3">
    <name type="scientific">Manduca sexta</name>
    <name type="common">Tobacco hawkmoth</name>
    <name type="synonym">Tobacco hornworm</name>
    <dbReference type="NCBI Taxonomy" id="7130"/>
    <lineage>
        <taxon>Eukaryota</taxon>
        <taxon>Metazoa</taxon>
        <taxon>Ecdysozoa</taxon>
        <taxon>Arthropoda</taxon>
        <taxon>Hexapoda</taxon>
        <taxon>Insecta</taxon>
        <taxon>Pterygota</taxon>
        <taxon>Neoptera</taxon>
        <taxon>Endopterygota</taxon>
        <taxon>Lepidoptera</taxon>
        <taxon>Glossata</taxon>
        <taxon>Ditrysia</taxon>
        <taxon>Bombycoidea</taxon>
        <taxon>Sphingidae</taxon>
        <taxon>Sphinginae</taxon>
        <taxon>Sphingini</taxon>
        <taxon>Manduca</taxon>
    </lineage>
</organism>
<dbReference type="Proteomes" id="UP000791440">
    <property type="component" value="Unassembled WGS sequence"/>
</dbReference>
<gene>
    <name evidence="2" type="ORF">O3G_MSEX011521</name>
</gene>
<comment type="caution">
    <text evidence="2">The sequence shown here is derived from an EMBL/GenBank/DDBJ whole genome shotgun (WGS) entry which is preliminary data.</text>
</comment>
<accession>A0A921ZKG5</accession>
<evidence type="ECO:0000313" key="2">
    <source>
        <dbReference type="EMBL" id="KAG6459672.1"/>
    </source>
</evidence>
<dbReference type="EMBL" id="JH668631">
    <property type="protein sequence ID" value="KAG6459672.1"/>
    <property type="molecule type" value="Genomic_DNA"/>
</dbReference>
<dbReference type="OrthoDB" id="7673144at2759"/>
<keyword evidence="3" id="KW-1185">Reference proteome</keyword>
<protein>
    <submittedName>
        <fullName evidence="2">Uncharacterized protein</fullName>
    </submittedName>
</protein>
<reference evidence="2" key="2">
    <citation type="submission" date="2020-12" db="EMBL/GenBank/DDBJ databases">
        <authorList>
            <person name="Kanost M."/>
        </authorList>
    </citation>
    <scope>NUCLEOTIDE SEQUENCE</scope>
</reference>
<sequence length="96" mass="9914">MNRARRTVNIVATPDMICSKQIVRLLLCGLCMVIALSNAAPDSGGHVPLPGPGLSYGGIPYGSVSGNVAEYFKRQAPSGGASAGLAYAADHADQWL</sequence>
<evidence type="ECO:0000256" key="1">
    <source>
        <dbReference type="SAM" id="SignalP"/>
    </source>
</evidence>
<keyword evidence="1" id="KW-0732">Signal</keyword>
<name>A0A921ZKG5_MANSE</name>
<reference evidence="2" key="1">
    <citation type="journal article" date="2016" name="Insect Biochem. Mol. Biol.">
        <title>Multifaceted biological insights from a draft genome sequence of the tobacco hornworm moth, Manduca sexta.</title>
        <authorList>
            <person name="Kanost M.R."/>
            <person name="Arrese E.L."/>
            <person name="Cao X."/>
            <person name="Chen Y.R."/>
            <person name="Chellapilla S."/>
            <person name="Goldsmith M.R."/>
            <person name="Grosse-Wilde E."/>
            <person name="Heckel D.G."/>
            <person name="Herndon N."/>
            <person name="Jiang H."/>
            <person name="Papanicolaou A."/>
            <person name="Qu J."/>
            <person name="Soulages J.L."/>
            <person name="Vogel H."/>
            <person name="Walters J."/>
            <person name="Waterhouse R.M."/>
            <person name="Ahn S.J."/>
            <person name="Almeida F.C."/>
            <person name="An C."/>
            <person name="Aqrawi P."/>
            <person name="Bretschneider A."/>
            <person name="Bryant W.B."/>
            <person name="Bucks S."/>
            <person name="Chao H."/>
            <person name="Chevignon G."/>
            <person name="Christen J.M."/>
            <person name="Clarke D.F."/>
            <person name="Dittmer N.T."/>
            <person name="Ferguson L.C.F."/>
            <person name="Garavelou S."/>
            <person name="Gordon K.H.J."/>
            <person name="Gunaratna R.T."/>
            <person name="Han Y."/>
            <person name="Hauser F."/>
            <person name="He Y."/>
            <person name="Heidel-Fischer H."/>
            <person name="Hirsh A."/>
            <person name="Hu Y."/>
            <person name="Jiang H."/>
            <person name="Kalra D."/>
            <person name="Klinner C."/>
            <person name="Konig C."/>
            <person name="Kovar C."/>
            <person name="Kroll A.R."/>
            <person name="Kuwar S.S."/>
            <person name="Lee S.L."/>
            <person name="Lehman R."/>
            <person name="Li K."/>
            <person name="Li Z."/>
            <person name="Liang H."/>
            <person name="Lovelace S."/>
            <person name="Lu Z."/>
            <person name="Mansfield J.H."/>
            <person name="McCulloch K.J."/>
            <person name="Mathew T."/>
            <person name="Morton B."/>
            <person name="Muzny D.M."/>
            <person name="Neunemann D."/>
            <person name="Ongeri F."/>
            <person name="Pauchet Y."/>
            <person name="Pu L.L."/>
            <person name="Pyrousis I."/>
            <person name="Rao X.J."/>
            <person name="Redding A."/>
            <person name="Roesel C."/>
            <person name="Sanchez-Gracia A."/>
            <person name="Schaack S."/>
            <person name="Shukla A."/>
            <person name="Tetreau G."/>
            <person name="Wang Y."/>
            <person name="Xiong G.H."/>
            <person name="Traut W."/>
            <person name="Walsh T.K."/>
            <person name="Worley K.C."/>
            <person name="Wu D."/>
            <person name="Wu W."/>
            <person name="Wu Y.Q."/>
            <person name="Zhang X."/>
            <person name="Zou Z."/>
            <person name="Zucker H."/>
            <person name="Briscoe A.D."/>
            <person name="Burmester T."/>
            <person name="Clem R.J."/>
            <person name="Feyereisen R."/>
            <person name="Grimmelikhuijzen C.J.P."/>
            <person name="Hamodrakas S.J."/>
            <person name="Hansson B.S."/>
            <person name="Huguet E."/>
            <person name="Jermiin L.S."/>
            <person name="Lan Q."/>
            <person name="Lehman H.K."/>
            <person name="Lorenzen M."/>
            <person name="Merzendorfer H."/>
            <person name="Michalopoulos I."/>
            <person name="Morton D.B."/>
            <person name="Muthukrishnan S."/>
            <person name="Oakeshott J.G."/>
            <person name="Palmer W."/>
            <person name="Park Y."/>
            <person name="Passarelli A.L."/>
            <person name="Rozas J."/>
            <person name="Schwartz L.M."/>
            <person name="Smith W."/>
            <person name="Southgate A."/>
            <person name="Vilcinskas A."/>
            <person name="Vogt R."/>
            <person name="Wang P."/>
            <person name="Werren J."/>
            <person name="Yu X.Q."/>
            <person name="Zhou J.J."/>
            <person name="Brown S.J."/>
            <person name="Scherer S.E."/>
            <person name="Richards S."/>
            <person name="Blissard G.W."/>
        </authorList>
    </citation>
    <scope>NUCLEOTIDE SEQUENCE</scope>
</reference>
<feature type="signal peptide" evidence="1">
    <location>
        <begin position="1"/>
        <end position="39"/>
    </location>
</feature>
<evidence type="ECO:0000313" key="3">
    <source>
        <dbReference type="Proteomes" id="UP000791440"/>
    </source>
</evidence>